<feature type="domain" description="Ig-like" evidence="4">
    <location>
        <begin position="18"/>
        <end position="99"/>
    </location>
</feature>
<dbReference type="PROSITE" id="PS50835">
    <property type="entry name" value="IG_LIKE"/>
    <property type="match status" value="2"/>
</dbReference>
<protein>
    <recommendedName>
        <fullName evidence="4">Ig-like domain-containing protein</fullName>
    </recommendedName>
</protein>
<dbReference type="Pfam" id="PF07686">
    <property type="entry name" value="V-set"/>
    <property type="match status" value="2"/>
</dbReference>
<keyword evidence="1" id="KW-0391">Immunity</keyword>
<name>A0AAW0H2E6_MYOGA</name>
<keyword evidence="2" id="KW-1064">Adaptive immunity</keyword>
<dbReference type="InterPro" id="IPR007110">
    <property type="entry name" value="Ig-like_dom"/>
</dbReference>
<sequence length="288" mass="31789">VHSQVQLQQSGPELRKPGSSVKLSCKASGYTFTDYTIEWVKQKPGQSLEYIGYINPYYGNTGYAQKFQGKATLTADKSSSTAYMELSSLTSEDSAIYYCARHSVHSPAHLFMSRSELRGSGASVKVSCKDFDSWLHQFLYGLYEADASMCKKIEDRATVCAYTMSITAYIELSILTHVDSVIYYCVQLHQSGPELGKPGTSVKLSCKTSGVTFTITYVSWVKQRPGQGLEWIGWIYGSGGTDYNEKFQGKATLTADTSSSTAYMELSSLTFEDSAVYYCARHSVATTS</sequence>
<dbReference type="EMBL" id="JBBHLL010001046">
    <property type="protein sequence ID" value="KAK7796717.1"/>
    <property type="molecule type" value="Genomic_DNA"/>
</dbReference>
<dbReference type="SMART" id="SM00408">
    <property type="entry name" value="IGc2"/>
    <property type="match status" value="2"/>
</dbReference>
<keyword evidence="3" id="KW-1280">Immunoglobulin</keyword>
<evidence type="ECO:0000313" key="6">
    <source>
        <dbReference type="Proteomes" id="UP001488838"/>
    </source>
</evidence>
<accession>A0AAW0H2E6</accession>
<organism evidence="5 6">
    <name type="scientific">Myodes glareolus</name>
    <name type="common">Bank vole</name>
    <name type="synonym">Clethrionomys glareolus</name>
    <dbReference type="NCBI Taxonomy" id="447135"/>
    <lineage>
        <taxon>Eukaryota</taxon>
        <taxon>Metazoa</taxon>
        <taxon>Chordata</taxon>
        <taxon>Craniata</taxon>
        <taxon>Vertebrata</taxon>
        <taxon>Euteleostomi</taxon>
        <taxon>Mammalia</taxon>
        <taxon>Eutheria</taxon>
        <taxon>Euarchontoglires</taxon>
        <taxon>Glires</taxon>
        <taxon>Rodentia</taxon>
        <taxon>Myomorpha</taxon>
        <taxon>Muroidea</taxon>
        <taxon>Cricetidae</taxon>
        <taxon>Arvicolinae</taxon>
        <taxon>Myodes</taxon>
    </lineage>
</organism>
<keyword evidence="6" id="KW-1185">Reference proteome</keyword>
<dbReference type="Gene3D" id="2.60.40.10">
    <property type="entry name" value="Immunoglobulins"/>
    <property type="match status" value="2"/>
</dbReference>
<comment type="caution">
    <text evidence="5">The sequence shown here is derived from an EMBL/GenBank/DDBJ whole genome shotgun (WGS) entry which is preliminary data.</text>
</comment>
<dbReference type="FunFam" id="2.60.40.10:FF:002528">
    <property type="entry name" value="Immunoglobulin heavy variable 1-49"/>
    <property type="match status" value="1"/>
</dbReference>
<gene>
    <name evidence="5" type="ORF">U0070_023577</name>
</gene>
<dbReference type="SMART" id="SM00406">
    <property type="entry name" value="IGv"/>
    <property type="match status" value="2"/>
</dbReference>
<dbReference type="GO" id="GO:0005576">
    <property type="term" value="C:extracellular region"/>
    <property type="evidence" value="ECO:0007669"/>
    <property type="project" value="UniProtKB-ARBA"/>
</dbReference>
<evidence type="ECO:0000256" key="1">
    <source>
        <dbReference type="ARBA" id="ARBA00022859"/>
    </source>
</evidence>
<dbReference type="InterPro" id="IPR003598">
    <property type="entry name" value="Ig_sub2"/>
</dbReference>
<dbReference type="FunFam" id="2.60.40.10:FF:001126">
    <property type="entry name" value="Anti-myosin immunoglobulin heavy chain variable region"/>
    <property type="match status" value="1"/>
</dbReference>
<dbReference type="InterPro" id="IPR036179">
    <property type="entry name" value="Ig-like_dom_sf"/>
</dbReference>
<dbReference type="SMART" id="SM00409">
    <property type="entry name" value="IG"/>
    <property type="match status" value="2"/>
</dbReference>
<proteinExistence type="predicted"/>
<feature type="non-terminal residue" evidence="5">
    <location>
        <position position="1"/>
    </location>
</feature>
<evidence type="ECO:0000256" key="3">
    <source>
        <dbReference type="ARBA" id="ARBA00043265"/>
    </source>
</evidence>
<dbReference type="GO" id="GO:0019814">
    <property type="term" value="C:immunoglobulin complex"/>
    <property type="evidence" value="ECO:0007669"/>
    <property type="project" value="UniProtKB-KW"/>
</dbReference>
<feature type="domain" description="Ig-like" evidence="4">
    <location>
        <begin position="199"/>
        <end position="288"/>
    </location>
</feature>
<reference evidence="5 6" key="1">
    <citation type="journal article" date="2023" name="bioRxiv">
        <title>Conserved and derived expression patterns and positive selection on dental genes reveal complex evolutionary context of ever-growing rodent molars.</title>
        <authorList>
            <person name="Calamari Z.T."/>
            <person name="Song A."/>
            <person name="Cohen E."/>
            <person name="Akter M."/>
            <person name="Roy R.D."/>
            <person name="Hallikas O."/>
            <person name="Christensen M.M."/>
            <person name="Li P."/>
            <person name="Marangoni P."/>
            <person name="Jernvall J."/>
            <person name="Klein O.D."/>
        </authorList>
    </citation>
    <scope>NUCLEOTIDE SEQUENCE [LARGE SCALE GENOMIC DNA]</scope>
    <source>
        <strain evidence="5">V071</strain>
    </source>
</reference>
<dbReference type="AlphaFoldDB" id="A0AAW0H2E6"/>
<dbReference type="InterPro" id="IPR013783">
    <property type="entry name" value="Ig-like_fold"/>
</dbReference>
<evidence type="ECO:0000259" key="4">
    <source>
        <dbReference type="PROSITE" id="PS50835"/>
    </source>
</evidence>
<dbReference type="InterPro" id="IPR003599">
    <property type="entry name" value="Ig_sub"/>
</dbReference>
<dbReference type="InterPro" id="IPR050199">
    <property type="entry name" value="IgHV"/>
</dbReference>
<evidence type="ECO:0000256" key="2">
    <source>
        <dbReference type="ARBA" id="ARBA00023130"/>
    </source>
</evidence>
<dbReference type="Proteomes" id="UP001488838">
    <property type="component" value="Unassembled WGS sequence"/>
</dbReference>
<evidence type="ECO:0000313" key="5">
    <source>
        <dbReference type="EMBL" id="KAK7796717.1"/>
    </source>
</evidence>
<dbReference type="InterPro" id="IPR013106">
    <property type="entry name" value="Ig_V-set"/>
</dbReference>
<dbReference type="SUPFAM" id="SSF48726">
    <property type="entry name" value="Immunoglobulin"/>
    <property type="match status" value="3"/>
</dbReference>
<dbReference type="PANTHER" id="PTHR23266">
    <property type="entry name" value="IMMUNOGLOBULIN HEAVY CHAIN"/>
    <property type="match status" value="1"/>
</dbReference>
<dbReference type="GO" id="GO:0002250">
    <property type="term" value="P:adaptive immune response"/>
    <property type="evidence" value="ECO:0007669"/>
    <property type="project" value="UniProtKB-KW"/>
</dbReference>